<proteinExistence type="predicted"/>
<feature type="region of interest" description="Disordered" evidence="1">
    <location>
        <begin position="22"/>
        <end position="142"/>
    </location>
</feature>
<dbReference type="AlphaFoldDB" id="A0A835CRS3"/>
<keyword evidence="3" id="KW-1185">Reference proteome</keyword>
<evidence type="ECO:0000313" key="3">
    <source>
        <dbReference type="Proteomes" id="UP000639338"/>
    </source>
</evidence>
<dbReference type="EMBL" id="JACMRX010000002">
    <property type="protein sequence ID" value="KAF7994229.1"/>
    <property type="molecule type" value="Genomic_DNA"/>
</dbReference>
<feature type="region of interest" description="Disordered" evidence="1">
    <location>
        <begin position="361"/>
        <end position="390"/>
    </location>
</feature>
<dbReference type="Proteomes" id="UP000639338">
    <property type="component" value="Unassembled WGS sequence"/>
</dbReference>
<dbReference type="OrthoDB" id="6425771at2759"/>
<sequence length="390" mass="42965">MYAAAGGASIAKRREQKRLQLKQLGGASSAAAAKKTGSGSGLQHQNRFSRSHLAQLHPPAPTGAFHSSHDHHHHQHQHQHQQQQQQQHKNKQRSHSFHHLHQHKRKRPDKIITNSNHLVPPVSPIQFPISPPPLSLESQNSQSLQLKTSNFPFPPPSFLDLRVASPTASELQCGGGQGPGKAAWQNCSRPSPLPLSPASPQSSRDGYKTKQCEAHRRWMKRNRIRDASYCYGSSDEDEEASSNFTNRRRGEVNAAVNTVLYAGQLRLVGPTLVCAGLLCCLLRVLLCLCLCRCCVDCRWTPCRVVIVDKDKVKNIDEHNSSSKTTTTLLPKSTQQIMTSTAIKTIKETTSCNKIPINLAIPSSSSSSSTTNKNKSTKGHELLLSPSQLPE</sequence>
<feature type="compositionally biased region" description="Low complexity" evidence="1">
    <location>
        <begin position="25"/>
        <end position="37"/>
    </location>
</feature>
<accession>A0A835CRS3</accession>
<evidence type="ECO:0000313" key="2">
    <source>
        <dbReference type="EMBL" id="KAF7994229.1"/>
    </source>
</evidence>
<evidence type="ECO:0000256" key="1">
    <source>
        <dbReference type="SAM" id="MobiDB-lite"/>
    </source>
</evidence>
<protein>
    <submittedName>
        <fullName evidence="2">Uncharacterized protein</fullName>
    </submittedName>
</protein>
<feature type="compositionally biased region" description="Low complexity" evidence="1">
    <location>
        <begin position="362"/>
        <end position="373"/>
    </location>
</feature>
<name>A0A835CRS3_APHGI</name>
<gene>
    <name evidence="2" type="ORF">HCN44_002193</name>
</gene>
<feature type="compositionally biased region" description="Basic residues" evidence="1">
    <location>
        <begin position="69"/>
        <end position="79"/>
    </location>
</feature>
<comment type="caution">
    <text evidence="2">The sequence shown here is derived from an EMBL/GenBank/DDBJ whole genome shotgun (WGS) entry which is preliminary data.</text>
</comment>
<feature type="compositionally biased region" description="Basic residues" evidence="1">
    <location>
        <begin position="88"/>
        <end position="108"/>
    </location>
</feature>
<feature type="region of interest" description="Disordered" evidence="1">
    <location>
        <begin position="169"/>
        <end position="206"/>
    </location>
</feature>
<organism evidence="2 3">
    <name type="scientific">Aphidius gifuensis</name>
    <name type="common">Parasitoid wasp</name>
    <dbReference type="NCBI Taxonomy" id="684658"/>
    <lineage>
        <taxon>Eukaryota</taxon>
        <taxon>Metazoa</taxon>
        <taxon>Ecdysozoa</taxon>
        <taxon>Arthropoda</taxon>
        <taxon>Hexapoda</taxon>
        <taxon>Insecta</taxon>
        <taxon>Pterygota</taxon>
        <taxon>Neoptera</taxon>
        <taxon>Endopterygota</taxon>
        <taxon>Hymenoptera</taxon>
        <taxon>Apocrita</taxon>
        <taxon>Ichneumonoidea</taxon>
        <taxon>Braconidae</taxon>
        <taxon>Aphidiinae</taxon>
        <taxon>Aphidius</taxon>
    </lineage>
</organism>
<reference evidence="2 3" key="1">
    <citation type="submission" date="2020-08" db="EMBL/GenBank/DDBJ databases">
        <title>Aphidius gifuensis genome sequencing and assembly.</title>
        <authorList>
            <person name="Du Z."/>
        </authorList>
    </citation>
    <scope>NUCLEOTIDE SEQUENCE [LARGE SCALE GENOMIC DNA]</scope>
    <source>
        <strain evidence="2">YNYX2018</strain>
        <tissue evidence="2">Adults</tissue>
    </source>
</reference>